<keyword evidence="4" id="KW-0378">Hydrolase</keyword>
<name>A0A1G1YXH6_9BACT</name>
<comment type="catalytic activity">
    <reaction evidence="3 4">
        <text>an acyl phosphate + H2O = a carboxylate + phosphate + H(+)</text>
        <dbReference type="Rhea" id="RHEA:14965"/>
        <dbReference type="ChEBI" id="CHEBI:15377"/>
        <dbReference type="ChEBI" id="CHEBI:15378"/>
        <dbReference type="ChEBI" id="CHEBI:29067"/>
        <dbReference type="ChEBI" id="CHEBI:43474"/>
        <dbReference type="ChEBI" id="CHEBI:59918"/>
        <dbReference type="EC" id="3.6.1.7"/>
    </reaction>
</comment>
<proteinExistence type="inferred from homology"/>
<dbReference type="InterPro" id="IPR036046">
    <property type="entry name" value="Acylphosphatase-like_dom_sf"/>
</dbReference>
<dbReference type="PANTHER" id="PTHR47268:SF4">
    <property type="entry name" value="ACYLPHOSPHATASE"/>
    <property type="match status" value="1"/>
</dbReference>
<feature type="active site" evidence="4">
    <location>
        <position position="18"/>
    </location>
</feature>
<feature type="active site" evidence="4">
    <location>
        <position position="36"/>
    </location>
</feature>
<dbReference type="PROSITE" id="PS51160">
    <property type="entry name" value="ACYLPHOSPHATASE_3"/>
    <property type="match status" value="1"/>
</dbReference>
<dbReference type="EC" id="3.6.1.7" evidence="2 4"/>
<comment type="caution">
    <text evidence="7">The sequence shown here is derived from an EMBL/GenBank/DDBJ whole genome shotgun (WGS) entry which is preliminary data.</text>
</comment>
<dbReference type="GO" id="GO:0003998">
    <property type="term" value="F:acylphosphatase activity"/>
    <property type="evidence" value="ECO:0007669"/>
    <property type="project" value="UniProtKB-EC"/>
</dbReference>
<dbReference type="Pfam" id="PF00708">
    <property type="entry name" value="Acylphosphatase"/>
    <property type="match status" value="1"/>
</dbReference>
<evidence type="ECO:0000256" key="3">
    <source>
        <dbReference type="ARBA" id="ARBA00047645"/>
    </source>
</evidence>
<dbReference type="Proteomes" id="UP000178179">
    <property type="component" value="Unassembled WGS sequence"/>
</dbReference>
<dbReference type="EMBL" id="MHIS01000002">
    <property type="protein sequence ID" value="OGY56979.1"/>
    <property type="molecule type" value="Genomic_DNA"/>
</dbReference>
<gene>
    <name evidence="7" type="ORF">A2119_01175</name>
</gene>
<protein>
    <recommendedName>
        <fullName evidence="2 4">acylphosphatase</fullName>
        <ecNumber evidence="2 4">3.6.1.7</ecNumber>
    </recommendedName>
</protein>
<comment type="similarity">
    <text evidence="1 5">Belongs to the acylphosphatase family.</text>
</comment>
<dbReference type="InterPro" id="IPR017968">
    <property type="entry name" value="Acylphosphatase_CS"/>
</dbReference>
<reference evidence="7 8" key="1">
    <citation type="journal article" date="2016" name="Nat. Commun.">
        <title>Thousands of microbial genomes shed light on interconnected biogeochemical processes in an aquifer system.</title>
        <authorList>
            <person name="Anantharaman K."/>
            <person name="Brown C.T."/>
            <person name="Hug L.A."/>
            <person name="Sharon I."/>
            <person name="Castelle C.J."/>
            <person name="Probst A.J."/>
            <person name="Thomas B.C."/>
            <person name="Singh A."/>
            <person name="Wilkins M.J."/>
            <person name="Karaoz U."/>
            <person name="Brodie E.L."/>
            <person name="Williams K.H."/>
            <person name="Hubbard S.S."/>
            <person name="Banfield J.F."/>
        </authorList>
    </citation>
    <scope>NUCLEOTIDE SEQUENCE [LARGE SCALE GENOMIC DNA]</scope>
</reference>
<dbReference type="SUPFAM" id="SSF54975">
    <property type="entry name" value="Acylphosphatase/BLUF domain-like"/>
    <property type="match status" value="1"/>
</dbReference>
<dbReference type="InterPro" id="IPR020456">
    <property type="entry name" value="Acylphosphatase"/>
</dbReference>
<evidence type="ECO:0000256" key="2">
    <source>
        <dbReference type="ARBA" id="ARBA00012150"/>
    </source>
</evidence>
<dbReference type="PROSITE" id="PS00151">
    <property type="entry name" value="ACYLPHOSPHATASE_2"/>
    <property type="match status" value="1"/>
</dbReference>
<dbReference type="InterPro" id="IPR001792">
    <property type="entry name" value="Acylphosphatase-like_dom"/>
</dbReference>
<evidence type="ECO:0000259" key="6">
    <source>
        <dbReference type="PROSITE" id="PS51160"/>
    </source>
</evidence>
<evidence type="ECO:0000256" key="5">
    <source>
        <dbReference type="RuleBase" id="RU004168"/>
    </source>
</evidence>
<evidence type="ECO:0000256" key="1">
    <source>
        <dbReference type="ARBA" id="ARBA00005614"/>
    </source>
</evidence>
<feature type="domain" description="Acylphosphatase-like" evidence="6">
    <location>
        <begin position="3"/>
        <end position="90"/>
    </location>
</feature>
<evidence type="ECO:0000313" key="8">
    <source>
        <dbReference type="Proteomes" id="UP000178179"/>
    </source>
</evidence>
<dbReference type="Gene3D" id="3.30.70.100">
    <property type="match status" value="1"/>
</dbReference>
<accession>A0A1G1YXH6</accession>
<sequence>MKHAGLHIHGRVHGVFFRDSAFKKANELGLAGFVRNDLDGSVYIEIEGEEEPLGEFVNWCKDGPPMAQVREVEVEEDSELRGFKDFRIDETR</sequence>
<evidence type="ECO:0000313" key="7">
    <source>
        <dbReference type="EMBL" id="OGY56979.1"/>
    </source>
</evidence>
<dbReference type="PRINTS" id="PR00112">
    <property type="entry name" value="ACYLPHPHTASE"/>
</dbReference>
<dbReference type="PANTHER" id="PTHR47268">
    <property type="entry name" value="ACYLPHOSPHATASE"/>
    <property type="match status" value="1"/>
</dbReference>
<organism evidence="7 8">
    <name type="scientific">Candidatus Colwellbacteria bacterium GWA2_46_10</name>
    <dbReference type="NCBI Taxonomy" id="1797684"/>
    <lineage>
        <taxon>Bacteria</taxon>
        <taxon>Candidatus Colwelliibacteriota</taxon>
    </lineage>
</organism>
<dbReference type="AlphaFoldDB" id="A0A1G1YXH6"/>
<evidence type="ECO:0000256" key="4">
    <source>
        <dbReference type="PROSITE-ProRule" id="PRU00520"/>
    </source>
</evidence>